<evidence type="ECO:0000256" key="3">
    <source>
        <dbReference type="ARBA" id="ARBA00022723"/>
    </source>
</evidence>
<dbReference type="Gene3D" id="3.30.70.100">
    <property type="match status" value="1"/>
</dbReference>
<dbReference type="Pfam" id="PF07291">
    <property type="entry name" value="MauE"/>
    <property type="match status" value="1"/>
</dbReference>
<evidence type="ECO:0000259" key="7">
    <source>
        <dbReference type="PROSITE" id="PS50846"/>
    </source>
</evidence>
<evidence type="ECO:0000256" key="1">
    <source>
        <dbReference type="ARBA" id="ARBA00004141"/>
    </source>
</evidence>
<feature type="domain" description="HMA" evidence="7">
    <location>
        <begin position="1"/>
        <end position="65"/>
    </location>
</feature>
<organism evidence="8 9">
    <name type="scientific">Rosistilla oblonga</name>
    <dbReference type="NCBI Taxonomy" id="2527990"/>
    <lineage>
        <taxon>Bacteria</taxon>
        <taxon>Pseudomonadati</taxon>
        <taxon>Planctomycetota</taxon>
        <taxon>Planctomycetia</taxon>
        <taxon>Pirellulales</taxon>
        <taxon>Pirellulaceae</taxon>
        <taxon>Rosistilla</taxon>
    </lineage>
</organism>
<feature type="transmembrane region" description="Helical" evidence="6">
    <location>
        <begin position="86"/>
        <end position="108"/>
    </location>
</feature>
<feature type="transmembrane region" description="Helical" evidence="6">
    <location>
        <begin position="179"/>
        <end position="197"/>
    </location>
</feature>
<reference evidence="8 9" key="1">
    <citation type="submission" date="2019-02" db="EMBL/GenBank/DDBJ databases">
        <title>Deep-cultivation of Planctomycetes and their phenomic and genomic characterization uncovers novel biology.</title>
        <authorList>
            <person name="Wiegand S."/>
            <person name="Jogler M."/>
            <person name="Boedeker C."/>
            <person name="Pinto D."/>
            <person name="Vollmers J."/>
            <person name="Rivas-Marin E."/>
            <person name="Kohn T."/>
            <person name="Peeters S.H."/>
            <person name="Heuer A."/>
            <person name="Rast P."/>
            <person name="Oberbeckmann S."/>
            <person name="Bunk B."/>
            <person name="Jeske O."/>
            <person name="Meyerdierks A."/>
            <person name="Storesund J.E."/>
            <person name="Kallscheuer N."/>
            <person name="Luecker S."/>
            <person name="Lage O.M."/>
            <person name="Pohl T."/>
            <person name="Merkel B.J."/>
            <person name="Hornburger P."/>
            <person name="Mueller R.-W."/>
            <person name="Bruemmer F."/>
            <person name="Labrenz M."/>
            <person name="Spormann A.M."/>
            <person name="Op den Camp H."/>
            <person name="Overmann J."/>
            <person name="Amann R."/>
            <person name="Jetten M.S.M."/>
            <person name="Mascher T."/>
            <person name="Medema M.H."/>
            <person name="Devos D.P."/>
            <person name="Kaster A.-K."/>
            <person name="Ovreas L."/>
            <person name="Rohde M."/>
            <person name="Galperin M.Y."/>
            <person name="Jogler C."/>
        </authorList>
    </citation>
    <scope>NUCLEOTIDE SEQUENCE [LARGE SCALE GENOMIC DNA]</scope>
    <source>
        <strain evidence="8 9">Mal33</strain>
    </source>
</reference>
<evidence type="ECO:0000313" key="8">
    <source>
        <dbReference type="EMBL" id="QDV58524.1"/>
    </source>
</evidence>
<dbReference type="GO" id="GO:0016020">
    <property type="term" value="C:membrane"/>
    <property type="evidence" value="ECO:0007669"/>
    <property type="project" value="UniProtKB-SubCell"/>
</dbReference>
<dbReference type="InterPro" id="IPR036163">
    <property type="entry name" value="HMA_dom_sf"/>
</dbReference>
<feature type="transmembrane region" description="Helical" evidence="6">
    <location>
        <begin position="156"/>
        <end position="173"/>
    </location>
</feature>
<dbReference type="Pfam" id="PF00403">
    <property type="entry name" value="HMA"/>
    <property type="match status" value="1"/>
</dbReference>
<keyword evidence="4 6" id="KW-1133">Transmembrane helix</keyword>
<evidence type="ECO:0000256" key="6">
    <source>
        <dbReference type="SAM" id="Phobius"/>
    </source>
</evidence>
<keyword evidence="2 6" id="KW-0812">Transmembrane</keyword>
<dbReference type="SUPFAM" id="SSF55008">
    <property type="entry name" value="HMA, heavy metal-associated domain"/>
    <property type="match status" value="1"/>
</dbReference>
<dbReference type="EMBL" id="CP036318">
    <property type="protein sequence ID" value="QDV58524.1"/>
    <property type="molecule type" value="Genomic_DNA"/>
</dbReference>
<keyword evidence="9" id="KW-1185">Reference proteome</keyword>
<gene>
    <name evidence="8" type="ORF">Mal33_45470</name>
</gene>
<dbReference type="CDD" id="cd00371">
    <property type="entry name" value="HMA"/>
    <property type="match status" value="1"/>
</dbReference>
<proteinExistence type="predicted"/>
<evidence type="ECO:0000256" key="5">
    <source>
        <dbReference type="ARBA" id="ARBA00023136"/>
    </source>
</evidence>
<dbReference type="InterPro" id="IPR006121">
    <property type="entry name" value="HMA_dom"/>
</dbReference>
<dbReference type="GO" id="GO:0030416">
    <property type="term" value="P:methylamine metabolic process"/>
    <property type="evidence" value="ECO:0007669"/>
    <property type="project" value="InterPro"/>
</dbReference>
<accession>A0A518IZL2</accession>
<dbReference type="RefSeq" id="WP_197452809.1">
    <property type="nucleotide sequence ID" value="NZ_CP036318.1"/>
</dbReference>
<dbReference type="AlphaFoldDB" id="A0A518IZL2"/>
<keyword evidence="5 6" id="KW-0472">Membrane</keyword>
<feature type="transmembrane region" description="Helical" evidence="6">
    <location>
        <begin position="114"/>
        <end position="135"/>
    </location>
</feature>
<dbReference type="Proteomes" id="UP000316770">
    <property type="component" value="Chromosome"/>
</dbReference>
<comment type="subcellular location">
    <subcellularLocation>
        <location evidence="1">Membrane</location>
        <topology evidence="1">Multi-pass membrane protein</topology>
    </subcellularLocation>
</comment>
<evidence type="ECO:0000256" key="2">
    <source>
        <dbReference type="ARBA" id="ARBA00022692"/>
    </source>
</evidence>
<sequence length="240" mass="26533">MEKTYEITGMHCQSCVGRLTGALSELDGVDSAVVTLDPPRAHVEGSRIEFERVMEATASAGDYSAREISGAVPAPKSTPQAKSKLATYYPLILIVTFLLAGCAILQLRSRTWSWMDYMSDFMGGFFVVFGFFKLLDLRGFADAYQTYDVIASNFRRYGYLYPLIEVALGIAYLLRFELFWTNTITLIVMSVGSVGVLRSLMQKRKIQCACLGTVFELPMTTVTLVEDVGMAAMAAIMLAK</sequence>
<dbReference type="GO" id="GO:0046872">
    <property type="term" value="F:metal ion binding"/>
    <property type="evidence" value="ECO:0007669"/>
    <property type="project" value="UniProtKB-KW"/>
</dbReference>
<dbReference type="PROSITE" id="PS50846">
    <property type="entry name" value="HMA_2"/>
    <property type="match status" value="1"/>
</dbReference>
<dbReference type="PROSITE" id="PS01047">
    <property type="entry name" value="HMA_1"/>
    <property type="match status" value="1"/>
</dbReference>
<evidence type="ECO:0000313" key="9">
    <source>
        <dbReference type="Proteomes" id="UP000316770"/>
    </source>
</evidence>
<protein>
    <submittedName>
        <fullName evidence="8">Heavy-metal-associated domain protein</fullName>
    </submittedName>
</protein>
<dbReference type="InterPro" id="IPR009908">
    <property type="entry name" value="Methylamine_util_MauE"/>
</dbReference>
<name>A0A518IZL2_9BACT</name>
<dbReference type="InterPro" id="IPR017969">
    <property type="entry name" value="Heavy-metal-associated_CS"/>
</dbReference>
<evidence type="ECO:0000256" key="4">
    <source>
        <dbReference type="ARBA" id="ARBA00022989"/>
    </source>
</evidence>
<keyword evidence="3" id="KW-0479">Metal-binding</keyword>